<name>A0A8T0BH60_SILME</name>
<feature type="compositionally biased region" description="Basic and acidic residues" evidence="1">
    <location>
        <begin position="1"/>
        <end position="27"/>
    </location>
</feature>
<feature type="region of interest" description="Disordered" evidence="1">
    <location>
        <begin position="1"/>
        <end position="38"/>
    </location>
</feature>
<dbReference type="Proteomes" id="UP000606274">
    <property type="component" value="Unassembled WGS sequence"/>
</dbReference>
<evidence type="ECO:0000313" key="2">
    <source>
        <dbReference type="EMBL" id="KAF7706399.1"/>
    </source>
</evidence>
<protein>
    <submittedName>
        <fullName evidence="2">Uncharacterized protein</fullName>
    </submittedName>
</protein>
<evidence type="ECO:0000313" key="3">
    <source>
        <dbReference type="Proteomes" id="UP000606274"/>
    </source>
</evidence>
<keyword evidence="3" id="KW-1185">Reference proteome</keyword>
<evidence type="ECO:0000256" key="1">
    <source>
        <dbReference type="SAM" id="MobiDB-lite"/>
    </source>
</evidence>
<organism evidence="2 3">
    <name type="scientific">Silurus meridionalis</name>
    <name type="common">Southern catfish</name>
    <name type="synonym">Silurus soldatovi meridionalis</name>
    <dbReference type="NCBI Taxonomy" id="175797"/>
    <lineage>
        <taxon>Eukaryota</taxon>
        <taxon>Metazoa</taxon>
        <taxon>Chordata</taxon>
        <taxon>Craniata</taxon>
        <taxon>Vertebrata</taxon>
        <taxon>Euteleostomi</taxon>
        <taxon>Actinopterygii</taxon>
        <taxon>Neopterygii</taxon>
        <taxon>Teleostei</taxon>
        <taxon>Ostariophysi</taxon>
        <taxon>Siluriformes</taxon>
        <taxon>Siluridae</taxon>
        <taxon>Silurus</taxon>
    </lineage>
</organism>
<comment type="caution">
    <text evidence="2">The sequence shown here is derived from an EMBL/GenBank/DDBJ whole genome shotgun (WGS) entry which is preliminary data.</text>
</comment>
<sequence>MAKELEDISKERNKSSEEVQKRYKKDPEEDSVPDDMESSKSLVLLWAKELDRLDLSIEVTKKALVEAEVTQMKNKDVCYTQHSERLMKWAQELQTLTENLA</sequence>
<gene>
    <name evidence="2" type="ORF">HF521_019653</name>
</gene>
<proteinExistence type="predicted"/>
<dbReference type="EMBL" id="JABFDY010000006">
    <property type="protein sequence ID" value="KAF7706399.1"/>
    <property type="molecule type" value="Genomic_DNA"/>
</dbReference>
<dbReference type="AlphaFoldDB" id="A0A8T0BH60"/>
<reference evidence="2" key="1">
    <citation type="submission" date="2020-08" db="EMBL/GenBank/DDBJ databases">
        <title>Chromosome-level assembly of Southern catfish (Silurus meridionalis) provides insights into visual adaptation to the nocturnal and benthic lifestyles.</title>
        <authorList>
            <person name="Zhang Y."/>
            <person name="Wang D."/>
            <person name="Peng Z."/>
        </authorList>
    </citation>
    <scope>NUCLEOTIDE SEQUENCE</scope>
    <source>
        <strain evidence="2">SWU-2019-XX</strain>
        <tissue evidence="2">Muscle</tissue>
    </source>
</reference>
<accession>A0A8T0BH60</accession>